<dbReference type="EMBL" id="QGNW01000807">
    <property type="protein sequence ID" value="RVW61776.1"/>
    <property type="molecule type" value="Genomic_DNA"/>
</dbReference>
<keyword evidence="1" id="KW-0472">Membrane</keyword>
<sequence>MLDNKDKNTFKNASKEVDLKFLMEALIGEREFNLGKLELKMKSIMGVVLMKKMIEIQLLATGDMLVSKNVHGECCSKPFLIHKFLNFVVCIVSLQLLLTLFFLVQILSPRAPKEKIALSLALPPNPIFHSHMKHIAINFHFVQDQTKIDVLNKQSILQGHDKSTPSIAPIKP</sequence>
<reference evidence="2 3" key="1">
    <citation type="journal article" date="2018" name="PLoS Genet.">
        <title>Population sequencing reveals clonal diversity and ancestral inbreeding in the grapevine cultivar Chardonnay.</title>
        <authorList>
            <person name="Roach M.J."/>
            <person name="Johnson D.L."/>
            <person name="Bohlmann J."/>
            <person name="van Vuuren H.J."/>
            <person name="Jones S.J."/>
            <person name="Pretorius I.S."/>
            <person name="Schmidt S.A."/>
            <person name="Borneman A.R."/>
        </authorList>
    </citation>
    <scope>NUCLEOTIDE SEQUENCE [LARGE SCALE GENOMIC DNA]</scope>
    <source>
        <strain evidence="3">cv. Chardonnay</strain>
        <tissue evidence="2">Leaf</tissue>
    </source>
</reference>
<evidence type="ECO:0000313" key="2">
    <source>
        <dbReference type="EMBL" id="RVW61776.1"/>
    </source>
</evidence>
<dbReference type="Proteomes" id="UP000288805">
    <property type="component" value="Unassembled WGS sequence"/>
</dbReference>
<organism evidence="2 3">
    <name type="scientific">Vitis vinifera</name>
    <name type="common">Grape</name>
    <dbReference type="NCBI Taxonomy" id="29760"/>
    <lineage>
        <taxon>Eukaryota</taxon>
        <taxon>Viridiplantae</taxon>
        <taxon>Streptophyta</taxon>
        <taxon>Embryophyta</taxon>
        <taxon>Tracheophyta</taxon>
        <taxon>Spermatophyta</taxon>
        <taxon>Magnoliopsida</taxon>
        <taxon>eudicotyledons</taxon>
        <taxon>Gunneridae</taxon>
        <taxon>Pentapetalae</taxon>
        <taxon>rosids</taxon>
        <taxon>Vitales</taxon>
        <taxon>Vitaceae</taxon>
        <taxon>Viteae</taxon>
        <taxon>Vitis</taxon>
    </lineage>
</organism>
<protein>
    <submittedName>
        <fullName evidence="2">Uncharacterized protein</fullName>
    </submittedName>
</protein>
<keyword evidence="1" id="KW-1133">Transmembrane helix</keyword>
<keyword evidence="1" id="KW-0812">Transmembrane</keyword>
<name>A0A438FP94_VITVI</name>
<feature type="transmembrane region" description="Helical" evidence="1">
    <location>
        <begin position="84"/>
        <end position="107"/>
    </location>
</feature>
<evidence type="ECO:0000256" key="1">
    <source>
        <dbReference type="SAM" id="Phobius"/>
    </source>
</evidence>
<proteinExistence type="predicted"/>
<accession>A0A438FP94</accession>
<evidence type="ECO:0000313" key="3">
    <source>
        <dbReference type="Proteomes" id="UP000288805"/>
    </source>
</evidence>
<gene>
    <name evidence="2" type="ORF">CK203_066309</name>
</gene>
<dbReference type="AlphaFoldDB" id="A0A438FP94"/>
<comment type="caution">
    <text evidence="2">The sequence shown here is derived from an EMBL/GenBank/DDBJ whole genome shotgun (WGS) entry which is preliminary data.</text>
</comment>